<proteinExistence type="predicted"/>
<name>A0A9X4MBM4_9CYAN</name>
<dbReference type="InterPro" id="IPR039060">
    <property type="entry name" value="Antitox_HigA"/>
</dbReference>
<dbReference type="SUPFAM" id="SSF47413">
    <property type="entry name" value="lambda repressor-like DNA-binding domains"/>
    <property type="match status" value="1"/>
</dbReference>
<evidence type="ECO:0000313" key="3">
    <source>
        <dbReference type="Proteomes" id="UP001152872"/>
    </source>
</evidence>
<reference evidence="2" key="1">
    <citation type="submission" date="2019-05" db="EMBL/GenBank/DDBJ databases">
        <title>Whole genome sequencing of Pseudanabaena catenata USMAC16.</title>
        <authorList>
            <person name="Khan Z."/>
            <person name="Omar W.M."/>
            <person name="Convey P."/>
            <person name="Merican F."/>
            <person name="Najimudin N."/>
        </authorList>
    </citation>
    <scope>NUCLEOTIDE SEQUENCE</scope>
    <source>
        <strain evidence="2">USMAC16</strain>
    </source>
</reference>
<dbReference type="PROSITE" id="PS50943">
    <property type="entry name" value="HTH_CROC1"/>
    <property type="match status" value="1"/>
</dbReference>
<organism evidence="2 3">
    <name type="scientific">Pseudanabaena catenata USMAC16</name>
    <dbReference type="NCBI Taxonomy" id="1855837"/>
    <lineage>
        <taxon>Bacteria</taxon>
        <taxon>Bacillati</taxon>
        <taxon>Cyanobacteriota</taxon>
        <taxon>Cyanophyceae</taxon>
        <taxon>Pseudanabaenales</taxon>
        <taxon>Pseudanabaenaceae</taxon>
        <taxon>Pseudanabaena</taxon>
    </lineage>
</organism>
<feature type="domain" description="HTH cro/C1-type" evidence="1">
    <location>
        <begin position="71"/>
        <end position="124"/>
    </location>
</feature>
<accession>A0A9X4MBM4</accession>
<evidence type="ECO:0000259" key="1">
    <source>
        <dbReference type="PROSITE" id="PS50943"/>
    </source>
</evidence>
<comment type="caution">
    <text evidence="2">The sequence shown here is derived from an EMBL/GenBank/DDBJ whole genome shotgun (WGS) entry which is preliminary data.</text>
</comment>
<dbReference type="SMART" id="SM00530">
    <property type="entry name" value="HTH_XRE"/>
    <property type="match status" value="1"/>
</dbReference>
<dbReference type="Gene3D" id="1.10.260.40">
    <property type="entry name" value="lambda repressor-like DNA-binding domains"/>
    <property type="match status" value="1"/>
</dbReference>
<dbReference type="InterPro" id="IPR010982">
    <property type="entry name" value="Lambda_DNA-bd_dom_sf"/>
</dbReference>
<evidence type="ECO:0000313" key="2">
    <source>
        <dbReference type="EMBL" id="MDG3496564.1"/>
    </source>
</evidence>
<dbReference type="PANTHER" id="PTHR40455">
    <property type="entry name" value="ANTITOXIN HIGA"/>
    <property type="match status" value="1"/>
</dbReference>
<dbReference type="EMBL" id="VBTY01000199">
    <property type="protein sequence ID" value="MDG3496564.1"/>
    <property type="molecule type" value="Genomic_DNA"/>
</dbReference>
<protein>
    <submittedName>
        <fullName evidence="2">Transcriptional regulator</fullName>
    </submittedName>
</protein>
<dbReference type="AlphaFoldDB" id="A0A9X4MBM4"/>
<dbReference type="InterPro" id="IPR001387">
    <property type="entry name" value="Cro/C1-type_HTH"/>
</dbReference>
<keyword evidence="3" id="KW-1185">Reference proteome</keyword>
<dbReference type="GO" id="GO:0006355">
    <property type="term" value="P:regulation of DNA-templated transcription"/>
    <property type="evidence" value="ECO:0007669"/>
    <property type="project" value="InterPro"/>
</dbReference>
<dbReference type="PANTHER" id="PTHR40455:SF1">
    <property type="entry name" value="ANTITOXIN HIGA"/>
    <property type="match status" value="1"/>
</dbReference>
<dbReference type="GO" id="GO:0001046">
    <property type="term" value="F:core promoter sequence-specific DNA binding"/>
    <property type="evidence" value="ECO:0007669"/>
    <property type="project" value="TreeGrafter"/>
</dbReference>
<dbReference type="Proteomes" id="UP001152872">
    <property type="component" value="Unassembled WGS sequence"/>
</dbReference>
<gene>
    <name evidence="2" type="ORF">FEV09_18650</name>
</gene>
<sequence>MYDNEALANVQIQVVTSEEENDRALSIVESLLAEENLSPEKEQILRLLVTLIEKFEDEHYQLAASTPHSILLHLMEERGLRQTDLVGVIGSRGVVSEVVNGKRTISKGQAKSLGEFFHVDPSLFVDL</sequence>
<dbReference type="RefSeq" id="WP_009628750.1">
    <property type="nucleotide sequence ID" value="NZ_VBTY01000199.1"/>
</dbReference>